<proteinExistence type="predicted"/>
<evidence type="ECO:0000256" key="5">
    <source>
        <dbReference type="ARBA" id="ARBA00093797"/>
    </source>
</evidence>
<protein>
    <recommendedName>
        <fullName evidence="5">Flagellar protein FliT</fullName>
    </recommendedName>
</protein>
<reference evidence="7" key="1">
    <citation type="submission" date="2023-07" db="EMBL/GenBank/DDBJ databases">
        <title>Draft genome sequence of Agarivorans aestuarii strain ZMCS4, a CAZymes producing bacteria isolated from the marine brown algae Clodostephus spongiosus.</title>
        <authorList>
            <person name="Lorente B."/>
            <person name="Cabral C."/>
            <person name="Frias J."/>
            <person name="Faria J."/>
            <person name="Toubarro D."/>
        </authorList>
    </citation>
    <scope>NUCLEOTIDE SEQUENCE [LARGE SCALE GENOMIC DNA]</scope>
    <source>
        <strain evidence="7">ZMCS4</strain>
    </source>
</reference>
<dbReference type="Proteomes" id="UP001310248">
    <property type="component" value="Unassembled WGS sequence"/>
</dbReference>
<comment type="caution">
    <text evidence="6">The sequence shown here is derived from an EMBL/GenBank/DDBJ whole genome shotgun (WGS) entry which is preliminary data.</text>
</comment>
<keyword evidence="4" id="KW-0143">Chaperone</keyword>
<dbReference type="RefSeq" id="WP_329774293.1">
    <property type="nucleotide sequence ID" value="NZ_JAYDYW010000004.1"/>
</dbReference>
<name>A0ABU7G0V4_9ALTE</name>
<evidence type="ECO:0000313" key="6">
    <source>
        <dbReference type="EMBL" id="MEE1672890.1"/>
    </source>
</evidence>
<evidence type="ECO:0000256" key="4">
    <source>
        <dbReference type="ARBA" id="ARBA00023186"/>
    </source>
</evidence>
<gene>
    <name evidence="6" type="ORF">SNR37_002301</name>
</gene>
<evidence type="ECO:0000256" key="2">
    <source>
        <dbReference type="ARBA" id="ARBA00022490"/>
    </source>
</evidence>
<dbReference type="Pfam" id="PF05400">
    <property type="entry name" value="FliT"/>
    <property type="match status" value="1"/>
</dbReference>
<comment type="subcellular location">
    <subcellularLocation>
        <location evidence="1">Cytoplasm</location>
        <location evidence="1">Cytosol</location>
    </subcellularLocation>
</comment>
<evidence type="ECO:0000256" key="3">
    <source>
        <dbReference type="ARBA" id="ARBA00022795"/>
    </source>
</evidence>
<organism evidence="6 7">
    <name type="scientific">Agarivorans aestuarii</name>
    <dbReference type="NCBI Taxonomy" id="1563703"/>
    <lineage>
        <taxon>Bacteria</taxon>
        <taxon>Pseudomonadati</taxon>
        <taxon>Pseudomonadota</taxon>
        <taxon>Gammaproteobacteria</taxon>
        <taxon>Alteromonadales</taxon>
        <taxon>Alteromonadaceae</taxon>
        <taxon>Agarivorans</taxon>
    </lineage>
</organism>
<keyword evidence="7" id="KW-1185">Reference proteome</keyword>
<dbReference type="InterPro" id="IPR008622">
    <property type="entry name" value="FliT"/>
</dbReference>
<evidence type="ECO:0000313" key="7">
    <source>
        <dbReference type="Proteomes" id="UP001310248"/>
    </source>
</evidence>
<accession>A0ABU7G0V4</accession>
<evidence type="ECO:0000256" key="1">
    <source>
        <dbReference type="ARBA" id="ARBA00004514"/>
    </source>
</evidence>
<keyword evidence="3" id="KW-1005">Bacterial flagellum biogenesis</keyword>
<keyword evidence="2" id="KW-0963">Cytoplasm</keyword>
<reference evidence="6 7" key="2">
    <citation type="submission" date="2023-12" db="EMBL/GenBank/DDBJ databases">
        <authorList>
            <consortium name="Cladostephus spongiosus"/>
            <person name="Lorente B."/>
            <person name="Cabral C."/>
            <person name="Frias J."/>
            <person name="Faria J."/>
            <person name="Toubarro D."/>
        </authorList>
    </citation>
    <scope>NUCLEOTIDE SEQUENCE [LARGE SCALE GENOMIC DNA]</scope>
    <source>
        <strain evidence="6 7">ZMCS4</strain>
    </source>
</reference>
<sequence>MSQVVKQKIEQAKLVLDALNVATYAGNHNDVAALVAEHEGLIKALFQDKPLKPSDKQLIHDYLEDMSETMEIVESAKQAITTEMGSLKRGKMVVGKYTQNL</sequence>
<dbReference type="EMBL" id="JAYDYW010000004">
    <property type="protein sequence ID" value="MEE1672890.1"/>
    <property type="molecule type" value="Genomic_DNA"/>
</dbReference>